<evidence type="ECO:0000256" key="1">
    <source>
        <dbReference type="SAM" id="MobiDB-lite"/>
    </source>
</evidence>
<proteinExistence type="predicted"/>
<dbReference type="Gene3D" id="2.60.120.560">
    <property type="entry name" value="Exo-inulinase, domain 1"/>
    <property type="match status" value="1"/>
</dbReference>
<dbReference type="Proteomes" id="UP001164746">
    <property type="component" value="Chromosome 12"/>
</dbReference>
<name>A0ABY7FH70_MYAAR</name>
<evidence type="ECO:0000313" key="4">
    <source>
        <dbReference type="EMBL" id="WAR21520.1"/>
    </source>
</evidence>
<dbReference type="InterPro" id="IPR049162">
    <property type="entry name" value="GH59_C"/>
</dbReference>
<dbReference type="InterPro" id="IPR049161">
    <property type="entry name" value="GH59_cat"/>
</dbReference>
<dbReference type="SUPFAM" id="SSF51445">
    <property type="entry name" value="(Trans)glycosidases"/>
    <property type="match status" value="1"/>
</dbReference>
<accession>A0ABY7FH70</accession>
<protein>
    <submittedName>
        <fullName evidence="4">GALC-like protein</fullName>
    </submittedName>
</protein>
<dbReference type="Pfam" id="PF02057">
    <property type="entry name" value="Glyco_hydro_59"/>
    <property type="match status" value="1"/>
</dbReference>
<dbReference type="InterPro" id="IPR001286">
    <property type="entry name" value="Glyco_hydro_59"/>
</dbReference>
<keyword evidence="5" id="KW-1185">Reference proteome</keyword>
<gene>
    <name evidence="4" type="ORF">MAR_015494</name>
</gene>
<evidence type="ECO:0000313" key="5">
    <source>
        <dbReference type="Proteomes" id="UP001164746"/>
    </source>
</evidence>
<dbReference type="Pfam" id="PF21708">
    <property type="entry name" value="Glyco_hydro_59_C"/>
    <property type="match status" value="1"/>
</dbReference>
<reference evidence="4" key="1">
    <citation type="submission" date="2022-11" db="EMBL/GenBank/DDBJ databases">
        <title>Centuries of genome instability and evolution in soft-shell clam transmissible cancer (bioRxiv).</title>
        <authorList>
            <person name="Hart S.F.M."/>
            <person name="Yonemitsu M.A."/>
            <person name="Giersch R.M."/>
            <person name="Beal B.F."/>
            <person name="Arriagada G."/>
            <person name="Davis B.W."/>
            <person name="Ostrander E.A."/>
            <person name="Goff S.P."/>
            <person name="Metzger M.J."/>
        </authorList>
    </citation>
    <scope>NUCLEOTIDE SEQUENCE</scope>
    <source>
        <strain evidence="4">MELC-2E11</strain>
        <tissue evidence="4">Siphon/mantle</tissue>
    </source>
</reference>
<dbReference type="InterPro" id="IPR017853">
    <property type="entry name" value="GH"/>
</dbReference>
<organism evidence="4 5">
    <name type="scientific">Mya arenaria</name>
    <name type="common">Soft-shell clam</name>
    <dbReference type="NCBI Taxonomy" id="6604"/>
    <lineage>
        <taxon>Eukaryota</taxon>
        <taxon>Metazoa</taxon>
        <taxon>Spiralia</taxon>
        <taxon>Lophotrochozoa</taxon>
        <taxon>Mollusca</taxon>
        <taxon>Bivalvia</taxon>
        <taxon>Autobranchia</taxon>
        <taxon>Heteroconchia</taxon>
        <taxon>Euheterodonta</taxon>
        <taxon>Imparidentia</taxon>
        <taxon>Neoheterodontei</taxon>
        <taxon>Myida</taxon>
        <taxon>Myoidea</taxon>
        <taxon>Myidae</taxon>
        <taxon>Mya</taxon>
    </lineage>
</organism>
<dbReference type="PANTHER" id="PTHR15172:SF1">
    <property type="entry name" value="GALACTOCEREBROSIDASE"/>
    <property type="match status" value="1"/>
</dbReference>
<dbReference type="Gene3D" id="3.20.20.80">
    <property type="entry name" value="Glycosidases"/>
    <property type="match status" value="2"/>
</dbReference>
<evidence type="ECO:0000259" key="3">
    <source>
        <dbReference type="Pfam" id="PF21708"/>
    </source>
</evidence>
<feature type="region of interest" description="Disordered" evidence="1">
    <location>
        <begin position="425"/>
        <end position="448"/>
    </location>
</feature>
<feature type="domain" description="Glycosyl hydrolase family 59 C-terminal lectin" evidence="3">
    <location>
        <begin position="336"/>
        <end position="404"/>
    </location>
</feature>
<dbReference type="PANTHER" id="PTHR15172">
    <property type="entry name" value="GALACTOCEREBROSIDASE"/>
    <property type="match status" value="1"/>
</dbReference>
<evidence type="ECO:0000259" key="2">
    <source>
        <dbReference type="Pfam" id="PF02057"/>
    </source>
</evidence>
<sequence length="448" mass="50271">MAHPSNLYKVVLERAESRRYDGIGGLSGGGRNPDIFLYCLPWAFPAWVGAGKRDPYHKPELTATYVIKYIQGARKYYNLTMDYVGIWNERAYNSNYIKIVAADGLWEPIATDILLDKELANAVDIIGVHYPGTKTTQLALDTGKPLWSSEDYSTFNDNVGAGCWARIINQNYVVGNMTSTISWNLIASYYEALPFKRNGLMTADSPWSGYYRVDAPIWMTAHTTQFAWPGWYYAPHGHGSTLLEGGGSMVSLISWDNTQISIIIETMTVVLNYFQVVNGQVHLSIGVDEVYTLHTLQGGTKGSYPNVPDPKPFPLPYTDDFEVYKIYKEPFNFSPQVGSFEVLPSEDVFHTQILRQTVIENPIYWCLFIDLVFPIGLLGDYSWSDIYVEVDAKIGLVNATSGVKNTEAVSEGPVYKSKQMVQVRTSDKGGEPMTRDETADLVRDEELV</sequence>
<dbReference type="EMBL" id="CP111023">
    <property type="protein sequence ID" value="WAR21520.1"/>
    <property type="molecule type" value="Genomic_DNA"/>
</dbReference>
<feature type="domain" description="Glycosyl hydrolase family 59 catalytic" evidence="2">
    <location>
        <begin position="31"/>
        <end position="225"/>
    </location>
</feature>